<evidence type="ECO:0000256" key="4">
    <source>
        <dbReference type="ARBA" id="ARBA00022801"/>
    </source>
</evidence>
<feature type="region of interest" description="Disordered" evidence="7">
    <location>
        <begin position="2006"/>
        <end position="2042"/>
    </location>
</feature>
<dbReference type="InterPro" id="IPR036397">
    <property type="entry name" value="RNaseH_sf"/>
</dbReference>
<reference evidence="10" key="1">
    <citation type="journal article" date="2022" name="Int. J. Mol. Sci.">
        <title>Draft Genome of Tanacetum Coccineum: Genomic Comparison of Closely Related Tanacetum-Family Plants.</title>
        <authorList>
            <person name="Yamashiro T."/>
            <person name="Shiraishi A."/>
            <person name="Nakayama K."/>
            <person name="Satake H."/>
        </authorList>
    </citation>
    <scope>NUCLEOTIDE SEQUENCE</scope>
</reference>
<dbReference type="PROSITE" id="PS50994">
    <property type="entry name" value="INTEGRASE"/>
    <property type="match status" value="1"/>
</dbReference>
<reference evidence="10" key="2">
    <citation type="submission" date="2022-01" db="EMBL/GenBank/DDBJ databases">
        <authorList>
            <person name="Yamashiro T."/>
            <person name="Shiraishi A."/>
            <person name="Satake H."/>
            <person name="Nakayama K."/>
        </authorList>
    </citation>
    <scope>NUCLEOTIDE SEQUENCE</scope>
</reference>
<dbReference type="InterPro" id="IPR001878">
    <property type="entry name" value="Znf_CCHC"/>
</dbReference>
<dbReference type="Pfam" id="PF13976">
    <property type="entry name" value="gag_pre-integrs"/>
    <property type="match status" value="1"/>
</dbReference>
<dbReference type="SUPFAM" id="SSF56672">
    <property type="entry name" value="DNA/RNA polymerases"/>
    <property type="match status" value="1"/>
</dbReference>
<evidence type="ECO:0000256" key="1">
    <source>
        <dbReference type="ARBA" id="ARBA00022670"/>
    </source>
</evidence>
<keyword evidence="5" id="KW-0863">Zinc-finger</keyword>
<dbReference type="Gene3D" id="3.30.420.10">
    <property type="entry name" value="Ribonuclease H-like superfamily/Ribonuclease H"/>
    <property type="match status" value="1"/>
</dbReference>
<name>A0ABQ5I8L4_9ASTR</name>
<proteinExistence type="predicted"/>
<dbReference type="SUPFAM" id="SSF57756">
    <property type="entry name" value="Retrovirus zinc finger-like domains"/>
    <property type="match status" value="1"/>
</dbReference>
<feature type="coiled-coil region" evidence="6">
    <location>
        <begin position="346"/>
        <end position="380"/>
    </location>
</feature>
<dbReference type="InterPro" id="IPR054722">
    <property type="entry name" value="PolX-like_BBD"/>
</dbReference>
<comment type="caution">
    <text evidence="10">The sequence shown here is derived from an EMBL/GenBank/DDBJ whole genome shotgun (WGS) entry which is preliminary data.</text>
</comment>
<dbReference type="Pfam" id="PF00098">
    <property type="entry name" value="zf-CCHC"/>
    <property type="match status" value="1"/>
</dbReference>
<dbReference type="SUPFAM" id="SSF53098">
    <property type="entry name" value="Ribonuclease H-like"/>
    <property type="match status" value="1"/>
</dbReference>
<feature type="domain" description="Integrase catalytic" evidence="9">
    <location>
        <begin position="834"/>
        <end position="1009"/>
    </location>
</feature>
<dbReference type="InterPro" id="IPR039537">
    <property type="entry name" value="Retrotran_Ty1/copia-like"/>
</dbReference>
<keyword evidence="6" id="KW-0175">Coiled coil</keyword>
<feature type="compositionally biased region" description="Polar residues" evidence="7">
    <location>
        <begin position="1"/>
        <end position="16"/>
    </location>
</feature>
<dbReference type="InterPro" id="IPR012337">
    <property type="entry name" value="RNaseH-like_sf"/>
</dbReference>
<evidence type="ECO:0000259" key="9">
    <source>
        <dbReference type="PROSITE" id="PS50994"/>
    </source>
</evidence>
<dbReference type="InterPro" id="IPR025724">
    <property type="entry name" value="GAG-pre-integrase_dom"/>
</dbReference>
<gene>
    <name evidence="10" type="ORF">Tco_1092014</name>
</gene>
<keyword evidence="3" id="KW-0064">Aspartyl protease</keyword>
<dbReference type="EMBL" id="BQNB010020486">
    <property type="protein sequence ID" value="GJT96496.1"/>
    <property type="molecule type" value="Genomic_DNA"/>
</dbReference>
<evidence type="ECO:0000256" key="2">
    <source>
        <dbReference type="ARBA" id="ARBA00022723"/>
    </source>
</evidence>
<keyword evidence="5" id="KW-0862">Zinc</keyword>
<keyword evidence="11" id="KW-1185">Reference proteome</keyword>
<protein>
    <submittedName>
        <fullName evidence="10">Retrovirus-related pol polyprotein from transposon TNT 1-94</fullName>
    </submittedName>
</protein>
<organism evidence="10 11">
    <name type="scientific">Tanacetum coccineum</name>
    <dbReference type="NCBI Taxonomy" id="301880"/>
    <lineage>
        <taxon>Eukaryota</taxon>
        <taxon>Viridiplantae</taxon>
        <taxon>Streptophyta</taxon>
        <taxon>Embryophyta</taxon>
        <taxon>Tracheophyta</taxon>
        <taxon>Spermatophyta</taxon>
        <taxon>Magnoliopsida</taxon>
        <taxon>eudicotyledons</taxon>
        <taxon>Gunneridae</taxon>
        <taxon>Pentapetalae</taxon>
        <taxon>asterids</taxon>
        <taxon>campanulids</taxon>
        <taxon>Asterales</taxon>
        <taxon>Asteraceae</taxon>
        <taxon>Asteroideae</taxon>
        <taxon>Anthemideae</taxon>
        <taxon>Anthemidinae</taxon>
        <taxon>Tanacetum</taxon>
    </lineage>
</organism>
<feature type="domain" description="CCHC-type" evidence="8">
    <location>
        <begin position="300"/>
        <end position="314"/>
    </location>
</feature>
<feature type="region of interest" description="Disordered" evidence="7">
    <location>
        <begin position="1812"/>
        <end position="1853"/>
    </location>
</feature>
<dbReference type="InterPro" id="IPR013103">
    <property type="entry name" value="RVT_2"/>
</dbReference>
<evidence type="ECO:0000256" key="6">
    <source>
        <dbReference type="SAM" id="Coils"/>
    </source>
</evidence>
<dbReference type="InterPro" id="IPR001584">
    <property type="entry name" value="Integrase_cat-core"/>
</dbReference>
<dbReference type="InterPro" id="IPR057670">
    <property type="entry name" value="SH3_retrovirus"/>
</dbReference>
<feature type="region of interest" description="Disordered" evidence="7">
    <location>
        <begin position="39"/>
        <end position="76"/>
    </location>
</feature>
<dbReference type="Proteomes" id="UP001151760">
    <property type="component" value="Unassembled WGS sequence"/>
</dbReference>
<evidence type="ECO:0000313" key="11">
    <source>
        <dbReference type="Proteomes" id="UP001151760"/>
    </source>
</evidence>
<sequence length="2042" mass="231323">MLKCGTNSPRLLNNRTTHSDYLRHTQEQATILREVVEQGKSQNPLNNSLDSACNTKKDKIQQTPSSTQKKKVEAHSRTVKSIFKNKTCVMETNRTANVQHSKLNANFKLLCVKCNGCMLSDNHDLCVLNFINDVNARAKSKSVKKSSKRKLMLLVITAEKITTSRGVSTVRRIKMKIAYQDYLRDNLPSEWNTHVVAWRNKPDLDTMIFDDLYNNFKIVELELVLLTVTSALLALNQLNGSQLVYEDLKQIHKDDIEEMYLKWQLALLSMRTRRFFQKTGRKITINGSDTVGYDKSKVECFNCHKIGHFVRECKGPRNQDSRNMNRDKFRRTANLEETPSKAMLAIDGADSEISILKSELENLKQEKESNQLKIEKFDNASKSLDKLIGSQIPDKSRKGLGFVSYNAVPPPLTGLFSPPNLDLSYSGLEEFQQPEFEGYGLKPSKSVSKDTSNEVKEYPDAPLVKELVLDDKLEKKTVFHTVAKMEFVRPKQQEKTVRNLVKYAEMYRSQSPRRNQRNWNNQKSQQLGSDFVMYNKACFVCGSFDHVQANCNYHQRERVVSGNNYTRVNYNYSAKKAHPSAHRNMVPRAVLMKTGLRSLNTARPVNTAHPKTTVYSARPMSHFSKSAQSTVKRPYQIRTTLTNKNFSQKVNTAKGKFYTARPKAVNTARPNSAVVNAVRANQGHPQKEDQGYVDSGCSRHMTGNMSYLSDFKEFDGGYVTFGGGAKGGKITGKGTLKTGKLDFEDVYFVKELQFNIFSVSQMCDKKNSVLFTDTGCFVLSSDFKLADESQATLDESMLWHRRLGHVNFKTINKLVKENPGKQHKASSKSKIQNSITQPLFMLHMDLFGPTFVCSLMNKKYCLVVTDDYSRFTWVFFLASKDETSGILKNFITKIENLVDKKVKIIKCDNGTKFKNRVMSEFCEHKGIKREFSIARTPQQNGVAERRNRTLIEAARTMLADSKLPTTFGLKQLILLAICRIGCHVTVLNTLYYLGKFDGKSDERFFVRYSLNIKAFRVYNIRTRKVEENLHIRFLEDNLIIAGDGPKWLFDIDVLTKSMNYVPVVAGINSNDLNASNDEPQPSSDAKKKDDEGVYMFSLGDNATLKAIHADFFGREIEVDMRNITIAYPVPSTPNTRIHKDHSLDHVIGDVQSGVLTRRMTKTTNEQGFISAVYEGKTHEDLHTCLFACFLSQEEPKKVIQALKDPSWIEAMQEELLQFKLQQVWTLVDLPHGKRAIGTKWVYRNKKDERGIVIRNKARLVAQGYTQEEGIDYDEVFAPVARIEAIRLFLAYASFKDFVVYQMDVKSAFLYGKIEEEVYVCQPPGFEDPEFPDRVYKVEKALYGLHQAPRAWKKKDERGIIIRNKERLVAQGYTQEDGIDYDEVFAPVARIEAIRVYKVEKRGQIDKTLFIKRVKSDILLFQVYVDHIIFGSTKKKSCTEFETLMHKKFQMSSMGELTFFLGLQVTKKDDGIFISQDKYVDEILKKFGFSTVKIASTPMETSKPLLKDAEAEDVDVHLYRSMIGSLMYLTSLRSDIMFAVCACARFLATPKVLHLYAVKRIFRYLKGQPILGLWYPKDSPFDLEAYSDSDYAGASLDKKSTIGGCQFLGSRLISWQCKKQTVVGNSTTKAEYVFAASCYGQKPKESDGFEGISDFLNASSIRYALMVNPTIYTSCIKQFWATAKSKTVNGELQIQALIDGKKVIITEMSVRRALQLKDAEGTECLPNATIFAELERMGYGNLIKSLHSIKHSFHLNGNFSSIQFCNALVLRLLLGTNSVALWPQLSSVLPQTKNSTFPMFQDKQVEGMTKHKEIFVTPSHTKKKQKPKKTKKQDTEVPQPSDLTQPMADETENVESVPIHSNDPLLSVLDLENTKTSQAAEVTKLKERVKKMERRNKSRTPGLKSLTKVGRSAQVVSSDDEGLDEEATLVDEAQRRIDDNLIFDTEVFDEQEVKVEKVVSTAEVTTASATTTTVDELTLGQTLLEIKATKPKAITTAATTTTTAVTRPKAKGVVVQEPSEFTTTTSQPSQLPQDKDKGKGKNG</sequence>
<dbReference type="InterPro" id="IPR036875">
    <property type="entry name" value="Znf_CCHC_sf"/>
</dbReference>
<keyword evidence="4" id="KW-0378">Hydrolase</keyword>
<feature type="compositionally biased region" description="Basic and acidic residues" evidence="7">
    <location>
        <begin position="2032"/>
        <end position="2042"/>
    </location>
</feature>
<feature type="region of interest" description="Disordered" evidence="7">
    <location>
        <begin position="1"/>
        <end position="20"/>
    </location>
</feature>
<dbReference type="PANTHER" id="PTHR42648">
    <property type="entry name" value="TRANSPOSASE, PUTATIVE-RELATED"/>
    <property type="match status" value="1"/>
</dbReference>
<dbReference type="Pfam" id="PF25597">
    <property type="entry name" value="SH3_retrovirus"/>
    <property type="match status" value="1"/>
</dbReference>
<dbReference type="CDD" id="cd09272">
    <property type="entry name" value="RNase_HI_RT_Ty1"/>
    <property type="match status" value="1"/>
</dbReference>
<evidence type="ECO:0000256" key="7">
    <source>
        <dbReference type="SAM" id="MobiDB-lite"/>
    </source>
</evidence>
<feature type="compositionally biased region" description="Polar residues" evidence="7">
    <location>
        <begin position="39"/>
        <end position="54"/>
    </location>
</feature>
<evidence type="ECO:0000256" key="5">
    <source>
        <dbReference type="PROSITE-ProRule" id="PRU00047"/>
    </source>
</evidence>
<dbReference type="InterPro" id="IPR043502">
    <property type="entry name" value="DNA/RNA_pol_sf"/>
</dbReference>
<dbReference type="PANTHER" id="PTHR42648:SF32">
    <property type="entry name" value="RIBONUCLEASE H-LIKE DOMAIN, GAG-PRE-INTEGRASE DOMAIN PROTEIN-RELATED"/>
    <property type="match status" value="1"/>
</dbReference>
<dbReference type="SMART" id="SM00343">
    <property type="entry name" value="ZnF_C2HC"/>
    <property type="match status" value="2"/>
</dbReference>
<evidence type="ECO:0000313" key="10">
    <source>
        <dbReference type="EMBL" id="GJT96496.1"/>
    </source>
</evidence>
<dbReference type="Pfam" id="PF00665">
    <property type="entry name" value="rve"/>
    <property type="match status" value="1"/>
</dbReference>
<feature type="compositionally biased region" description="Basic residues" evidence="7">
    <location>
        <begin position="1819"/>
        <end position="1830"/>
    </location>
</feature>
<dbReference type="Pfam" id="PF22936">
    <property type="entry name" value="Pol_BBD"/>
    <property type="match status" value="1"/>
</dbReference>
<feature type="region of interest" description="Disordered" evidence="7">
    <location>
        <begin position="1889"/>
        <end position="1923"/>
    </location>
</feature>
<dbReference type="PROSITE" id="PS50158">
    <property type="entry name" value="ZF_CCHC"/>
    <property type="match status" value="1"/>
</dbReference>
<keyword evidence="2" id="KW-0479">Metal-binding</keyword>
<evidence type="ECO:0000259" key="8">
    <source>
        <dbReference type="PROSITE" id="PS50158"/>
    </source>
</evidence>
<dbReference type="Pfam" id="PF07727">
    <property type="entry name" value="RVT_2"/>
    <property type="match status" value="2"/>
</dbReference>
<accession>A0ABQ5I8L4</accession>
<keyword evidence="1" id="KW-0645">Protease</keyword>
<evidence type="ECO:0000256" key="3">
    <source>
        <dbReference type="ARBA" id="ARBA00022750"/>
    </source>
</evidence>
<dbReference type="Gene3D" id="4.10.60.10">
    <property type="entry name" value="Zinc finger, CCHC-type"/>
    <property type="match status" value="1"/>
</dbReference>